<name>A0A1Y6G9X4_9HYPH</name>
<dbReference type="OrthoDB" id="9147113at2"/>
<feature type="transmembrane region" description="Helical" evidence="1">
    <location>
        <begin position="12"/>
        <end position="30"/>
    </location>
</feature>
<protein>
    <submittedName>
        <fullName evidence="2">Uncharacterized protein</fullName>
    </submittedName>
</protein>
<dbReference type="EMBL" id="FXWK01000002">
    <property type="protein sequence ID" value="SMQ85508.1"/>
    <property type="molecule type" value="Genomic_DNA"/>
</dbReference>
<keyword evidence="1" id="KW-1133">Transmembrane helix</keyword>
<reference evidence="3" key="1">
    <citation type="submission" date="2017-04" db="EMBL/GenBank/DDBJ databases">
        <authorList>
            <person name="Varghese N."/>
            <person name="Submissions S."/>
        </authorList>
    </citation>
    <scope>NUCLEOTIDE SEQUENCE [LARGE SCALE GENOMIC DNA]</scope>
</reference>
<accession>A0A1Y6G9X4</accession>
<evidence type="ECO:0000313" key="3">
    <source>
        <dbReference type="Proteomes" id="UP000194474"/>
    </source>
</evidence>
<dbReference type="AlphaFoldDB" id="A0A1Y6G9X4"/>
<evidence type="ECO:0000313" key="2">
    <source>
        <dbReference type="EMBL" id="SMQ85508.1"/>
    </source>
</evidence>
<keyword evidence="1" id="KW-0812">Transmembrane</keyword>
<keyword evidence="1" id="KW-0472">Membrane</keyword>
<sequence length="151" mass="15627">MSFRDGMLQARGQIVFIAALLCSTAAIVYLEYLDTTGRIRDQVIAAQATTGSEAPVLAPDFVGTAMQRGEDSYGADPSTAGNRAAALNAAVLGLAQGLGQPAQHRQSLEQVIATLEAEAPSASQEVAPALALVAAAVPDLEPRVRALLARQ</sequence>
<evidence type="ECO:0000256" key="1">
    <source>
        <dbReference type="SAM" id="Phobius"/>
    </source>
</evidence>
<gene>
    <name evidence="2" type="ORF">SAMN06295905_2786</name>
</gene>
<keyword evidence="3" id="KW-1185">Reference proteome</keyword>
<organism evidence="2 3">
    <name type="scientific">Devosia lucknowensis</name>
    <dbReference type="NCBI Taxonomy" id="1096929"/>
    <lineage>
        <taxon>Bacteria</taxon>
        <taxon>Pseudomonadati</taxon>
        <taxon>Pseudomonadota</taxon>
        <taxon>Alphaproteobacteria</taxon>
        <taxon>Hyphomicrobiales</taxon>
        <taxon>Devosiaceae</taxon>
        <taxon>Devosia</taxon>
    </lineage>
</organism>
<proteinExistence type="predicted"/>
<dbReference type="RefSeq" id="WP_086471166.1">
    <property type="nucleotide sequence ID" value="NZ_FXWK01000002.1"/>
</dbReference>
<dbReference type="Proteomes" id="UP000194474">
    <property type="component" value="Unassembled WGS sequence"/>
</dbReference>